<feature type="compositionally biased region" description="Polar residues" evidence="1">
    <location>
        <begin position="764"/>
        <end position="775"/>
    </location>
</feature>
<dbReference type="OrthoDB" id="9904542at2759"/>
<feature type="compositionally biased region" description="Low complexity" evidence="1">
    <location>
        <begin position="183"/>
        <end position="215"/>
    </location>
</feature>
<dbReference type="InterPro" id="IPR031524">
    <property type="entry name" value="ARMH4"/>
</dbReference>
<dbReference type="Proteomes" id="UP000700334">
    <property type="component" value="Unassembled WGS sequence"/>
</dbReference>
<evidence type="ECO:0000256" key="1">
    <source>
        <dbReference type="SAM" id="MobiDB-lite"/>
    </source>
</evidence>
<feature type="compositionally biased region" description="Basic residues" evidence="1">
    <location>
        <begin position="15"/>
        <end position="27"/>
    </location>
</feature>
<dbReference type="EMBL" id="JAGFMF010011823">
    <property type="protein sequence ID" value="KAG8511717.1"/>
    <property type="molecule type" value="Genomic_DNA"/>
</dbReference>
<feature type="non-terminal residue" evidence="2">
    <location>
        <position position="967"/>
    </location>
</feature>
<organism evidence="2 3">
    <name type="scientific">Galemys pyrenaicus</name>
    <name type="common">Iberian desman</name>
    <name type="synonym">Pyrenean desman</name>
    <dbReference type="NCBI Taxonomy" id="202257"/>
    <lineage>
        <taxon>Eukaryota</taxon>
        <taxon>Metazoa</taxon>
        <taxon>Chordata</taxon>
        <taxon>Craniata</taxon>
        <taxon>Vertebrata</taxon>
        <taxon>Euteleostomi</taxon>
        <taxon>Mammalia</taxon>
        <taxon>Eutheria</taxon>
        <taxon>Laurasiatheria</taxon>
        <taxon>Eulipotyphla</taxon>
        <taxon>Talpidae</taxon>
        <taxon>Galemys</taxon>
    </lineage>
</organism>
<evidence type="ECO:0000313" key="2">
    <source>
        <dbReference type="EMBL" id="KAG8511717.1"/>
    </source>
</evidence>
<dbReference type="PANTHER" id="PTHR21585:SF0">
    <property type="entry name" value="ARMADILLO-LIKE HELICAL DOMAIN-CONTAINING PROTEIN 4"/>
    <property type="match status" value="1"/>
</dbReference>
<accession>A0A8J6DJE8</accession>
<dbReference type="Pfam" id="PF15767">
    <property type="entry name" value="ARMH4"/>
    <property type="match status" value="1"/>
</dbReference>
<reference evidence="2" key="1">
    <citation type="journal article" date="2021" name="Evol. Appl.">
        <title>The genome of the Pyrenean desman and the effects of bottlenecks and inbreeding on the genomic landscape of an endangered species.</title>
        <authorList>
            <person name="Escoda L."/>
            <person name="Castresana J."/>
        </authorList>
    </citation>
    <scope>NUCLEOTIDE SEQUENCE</scope>
    <source>
        <strain evidence="2">IBE-C5619</strain>
    </source>
</reference>
<feature type="compositionally biased region" description="Acidic residues" evidence="1">
    <location>
        <begin position="866"/>
        <end position="906"/>
    </location>
</feature>
<dbReference type="PANTHER" id="PTHR21585">
    <property type="entry name" value="FULL-LENGTH CDNA CLONE CS0DC025YL05 OF NEUROBLASTOMA"/>
    <property type="match status" value="1"/>
</dbReference>
<comment type="caution">
    <text evidence="2">The sequence shown here is derived from an EMBL/GenBank/DDBJ whole genome shotgun (WGS) entry which is preliminary data.</text>
</comment>
<feature type="compositionally biased region" description="Polar residues" evidence="1">
    <location>
        <begin position="158"/>
        <end position="168"/>
    </location>
</feature>
<proteinExistence type="predicted"/>
<protein>
    <submittedName>
        <fullName evidence="2">Armadillo-like helical domain-containing protein 4</fullName>
    </submittedName>
</protein>
<name>A0A8J6DJE8_GALPY</name>
<feature type="region of interest" description="Disordered" evidence="1">
    <location>
        <begin position="841"/>
        <end position="967"/>
    </location>
</feature>
<evidence type="ECO:0000313" key="3">
    <source>
        <dbReference type="Proteomes" id="UP000700334"/>
    </source>
</evidence>
<feature type="compositionally biased region" description="Low complexity" evidence="1">
    <location>
        <begin position="141"/>
        <end position="154"/>
    </location>
</feature>
<dbReference type="AlphaFoldDB" id="A0A8J6DJE8"/>
<feature type="region of interest" description="Disordered" evidence="1">
    <location>
        <begin position="1"/>
        <end position="228"/>
    </location>
</feature>
<sequence>MDEMEALRETLLQKPRLRKGAAGRRRGGSSERSSAPGRELDLQAQLGPQSRSRGGEVGAEGRGATASGVSVSRVGAGTSSHHPIPSRSRGLMNKQQSEAPSPWRPRQWREPPPLQGPPRGCRARAPQLSSARYSAEGAQVRTGPAPATRATTAADPESGQSWSRSPGSAGSLRERCSPGSATARGAPGVRPAPRRNAVPGAGCARAAPGASGAVRRPPRTRCTLSSSPVSRLRTSERAFVLVELAELAAFDLITGIVNSANQLSSTMSRPSVSHLCLAFCSLLVLNFASQCLAFPMVEGRKLARVHDEEGQSQRMDIDDLENNSITSEYTSQLVVTEDPMLVLMGPSAVPLNKVFSVNKETQPMEAGLMQPGSPGVYTATEPAGEEVFGSSHPERTSPKNQLSKATLTIPVTATVGLNIDEKEEPFSSTHVHPVVEETTDATRGFLEYVNTQLFATESQEGVSLGRSPSSYVNTQEMLTTNPRTEKFEADTEYRTTSFLGAEPTVGTELGSLTPNREMPLQMTADNTQTSATKLWLATPEYTLSVKPETDSLLGAPEVTVSVSTTVPAASALSDEWDDTKLESVNQIKTTKLGYNTETQVGVETSWTAQVTDTRMEGGEPLTEDEEGTQGLPERETHTETALLIVSGRERTSAFTDQSSFTPTSPMEDMKVSVVSLFQNTGDIVESTKESNTTFFSETTVSISEYESEAYQSLENTFKDIITQEMTTAVQEAEATLSAVTEEQQVSTLGAAEENGETDERKEPSSATSDGPGVSQLSRQWEPLATTVSTTAVPLSFQVTPTVEDPVDTVTRPSEEFFTPILGPPMTPPGITEKALSISLGASSEGRTDVPSVSRVNTAASYGLDQLESEEGEDEDEEDEEEEEEDEEEDEDDKDGDSLDESLDGDPELPGFTLPGLTSQEPGLEQGHEAAVEGATYQAPDAIEWQQQNQGLGIGAGPQVSIIDTNDG</sequence>
<gene>
    <name evidence="2" type="ORF">J0S82_004851</name>
</gene>
<feature type="compositionally biased region" description="Polar residues" evidence="1">
    <location>
        <begin position="737"/>
        <end position="747"/>
    </location>
</feature>
<feature type="region of interest" description="Disordered" evidence="1">
    <location>
        <begin position="737"/>
        <end position="775"/>
    </location>
</feature>
<keyword evidence="3" id="KW-1185">Reference proteome</keyword>